<evidence type="ECO:0000256" key="1">
    <source>
        <dbReference type="SAM" id="Phobius"/>
    </source>
</evidence>
<accession>A0A9D7XW40</accession>
<dbReference type="InterPro" id="IPR021215">
    <property type="entry name" value="DUF2752"/>
</dbReference>
<sequence>MNGRRDLNNLTLLWAGAIPFALINIFVSRRFDLQCPFLATTGYRCPLCGGTHALDFARGGQFLDSLHANALVVLYFLVGVGLVFLRVPAVARIARTSRWHSSHLAPSLVTFLLAWTVLRNLTGL</sequence>
<gene>
    <name evidence="2" type="ORF">IPP00_00270</name>
</gene>
<evidence type="ECO:0000313" key="3">
    <source>
        <dbReference type="Proteomes" id="UP000886632"/>
    </source>
</evidence>
<proteinExistence type="predicted"/>
<protein>
    <submittedName>
        <fullName evidence="2">DUF2752 domain-containing protein</fullName>
    </submittedName>
</protein>
<organism evidence="2 3">
    <name type="scientific">Candidatus Phosphoribacter hodrii</name>
    <dbReference type="NCBI Taxonomy" id="2953743"/>
    <lineage>
        <taxon>Bacteria</taxon>
        <taxon>Bacillati</taxon>
        <taxon>Actinomycetota</taxon>
        <taxon>Actinomycetes</taxon>
        <taxon>Micrococcales</taxon>
        <taxon>Dermatophilaceae</taxon>
        <taxon>Candidatus Phosphoribacter</taxon>
    </lineage>
</organism>
<keyword evidence="1" id="KW-1133">Transmembrane helix</keyword>
<dbReference type="Pfam" id="PF10825">
    <property type="entry name" value="DUF2752"/>
    <property type="match status" value="1"/>
</dbReference>
<feature type="transmembrane region" description="Helical" evidence="1">
    <location>
        <begin position="7"/>
        <end position="27"/>
    </location>
</feature>
<dbReference type="AlphaFoldDB" id="A0A9D7XW40"/>
<dbReference type="Proteomes" id="UP000886632">
    <property type="component" value="Unassembled WGS sequence"/>
</dbReference>
<comment type="caution">
    <text evidence="2">The sequence shown here is derived from an EMBL/GenBank/DDBJ whole genome shotgun (WGS) entry which is preliminary data.</text>
</comment>
<feature type="transmembrane region" description="Helical" evidence="1">
    <location>
        <begin position="66"/>
        <end position="87"/>
    </location>
</feature>
<dbReference type="EMBL" id="JADKGK010000004">
    <property type="protein sequence ID" value="MBL0002490.1"/>
    <property type="molecule type" value="Genomic_DNA"/>
</dbReference>
<feature type="transmembrane region" description="Helical" evidence="1">
    <location>
        <begin position="99"/>
        <end position="118"/>
    </location>
</feature>
<reference evidence="2" key="1">
    <citation type="submission" date="2020-10" db="EMBL/GenBank/DDBJ databases">
        <title>Connecting structure to function with the recovery of over 1000 high-quality activated sludge metagenome-assembled genomes encoding full-length rRNA genes using long-read sequencing.</title>
        <authorList>
            <person name="Singleton C.M."/>
            <person name="Petriglieri F."/>
            <person name="Kristensen J.M."/>
            <person name="Kirkegaard R.H."/>
            <person name="Michaelsen T.Y."/>
            <person name="Andersen M.H."/>
            <person name="Karst S.M."/>
            <person name="Dueholm M.S."/>
            <person name="Nielsen P.H."/>
            <person name="Albertsen M."/>
        </authorList>
    </citation>
    <scope>NUCLEOTIDE SEQUENCE</scope>
    <source>
        <strain evidence="2">Ribe_18-Q3-R11-54_MAXAC.001</strain>
    </source>
</reference>
<keyword evidence="1" id="KW-0472">Membrane</keyword>
<keyword evidence="1" id="KW-0812">Transmembrane</keyword>
<evidence type="ECO:0000313" key="2">
    <source>
        <dbReference type="EMBL" id="MBL0002490.1"/>
    </source>
</evidence>
<name>A0A9D7XW40_9MICO</name>